<proteinExistence type="inferred from homology"/>
<dbReference type="PROSITE" id="PS00718">
    <property type="entry name" value="SIGMA54_2"/>
    <property type="match status" value="1"/>
</dbReference>
<evidence type="ECO:0000256" key="2">
    <source>
        <dbReference type="ARBA" id="ARBA00022478"/>
    </source>
</evidence>
<evidence type="ECO:0000256" key="3">
    <source>
        <dbReference type="ARBA" id="ARBA00022679"/>
    </source>
</evidence>
<evidence type="ECO:0000256" key="6">
    <source>
        <dbReference type="ARBA" id="ARBA00023082"/>
    </source>
</evidence>
<dbReference type="RefSeq" id="WP_283075992.1">
    <property type="nucleotide sequence ID" value="NZ_CP121671.1"/>
</dbReference>
<dbReference type="InterPro" id="IPR000394">
    <property type="entry name" value="RNA_pol_sigma_54"/>
</dbReference>
<keyword evidence="3" id="KW-0808">Transferase</keyword>
<dbReference type="PROSITE" id="PS00717">
    <property type="entry name" value="SIGMA54_1"/>
    <property type="match status" value="1"/>
</dbReference>
<evidence type="ECO:0000256" key="1">
    <source>
        <dbReference type="ARBA" id="ARBA00008798"/>
    </source>
</evidence>
<sequence length="437" mass="49828">MKLELLQKQKMVMTPHLNQAITMLQYNTVEMEQFIQEESLENPMIELEEPKQDVSFSEDIPMSTYQAKPSSYMEEDQLDTLSGEEKCLTDHLNDQVCLLNLQEKERVILNYLILSLDENGYLTICSDEAARLLRVSEADVENGISLLQQLEPAGVGARSLQECLLLQLGAYHPHDQAAEQVISEHLNELAQHNWKQLASLLAISLEQVKSIAQLIQSLDPKPGAAISPPSTKYLVPDIILEKVAGTYTISLNDRFIPGIRLNKQYSNYLGQNNDASAYLSKHYQRYMWLLKSIEQRRTTIVNVTKVIIEKQMDFLETGNMGALQPMTMKDVAEEIDVHESTVSRATKNKVIQTPKGTYELRLFFTSKLGENEDGTSSAKVKTLLKQLITSENKKRPLSDQKISDHFKNEEDVKVSRRTIAKYREELRILPSSRRKEI</sequence>
<evidence type="ECO:0000256" key="4">
    <source>
        <dbReference type="ARBA" id="ARBA00022695"/>
    </source>
</evidence>
<dbReference type="PROSITE" id="PS50044">
    <property type="entry name" value="SIGMA54_3"/>
    <property type="match status" value="1"/>
</dbReference>
<dbReference type="Gene3D" id="1.10.10.60">
    <property type="entry name" value="Homeodomain-like"/>
    <property type="match status" value="1"/>
</dbReference>
<comment type="similarity">
    <text evidence="1">Belongs to the sigma-54 factor family.</text>
</comment>
<evidence type="ECO:0000256" key="8">
    <source>
        <dbReference type="ARBA" id="ARBA00023163"/>
    </source>
</evidence>
<accession>A0ABY8IXQ6</accession>
<dbReference type="PANTHER" id="PTHR32248:SF4">
    <property type="entry name" value="RNA POLYMERASE SIGMA-54 FACTOR"/>
    <property type="match status" value="1"/>
</dbReference>
<keyword evidence="8" id="KW-0804">Transcription</keyword>
<feature type="domain" description="RNA polymerase sigma factor 54 core-binding" evidence="10">
    <location>
        <begin position="81"/>
        <end position="265"/>
    </location>
</feature>
<reference evidence="11 12" key="1">
    <citation type="submission" date="2023-04" db="EMBL/GenBank/DDBJ databases">
        <title>Genome sequence of Halobacillus naozhouensis KACC 21980.</title>
        <authorList>
            <person name="Kim S."/>
            <person name="Heo J."/>
            <person name="Kwon S.-W."/>
        </authorList>
    </citation>
    <scope>NUCLEOTIDE SEQUENCE [LARGE SCALE GENOMIC DNA]</scope>
    <source>
        <strain evidence="11 12">KCTC 13234</strain>
    </source>
</reference>
<dbReference type="InterPro" id="IPR007634">
    <property type="entry name" value="RNA_pol_sigma_54_DNA-bd"/>
</dbReference>
<evidence type="ECO:0000259" key="10">
    <source>
        <dbReference type="Pfam" id="PF04963"/>
    </source>
</evidence>
<dbReference type="InterPro" id="IPR007046">
    <property type="entry name" value="RNA_pol_sigma_54_core-bd"/>
</dbReference>
<name>A0ABY8IXQ6_9BACI</name>
<dbReference type="EMBL" id="CP121671">
    <property type="protein sequence ID" value="WFT73988.1"/>
    <property type="molecule type" value="Genomic_DNA"/>
</dbReference>
<evidence type="ECO:0000256" key="7">
    <source>
        <dbReference type="ARBA" id="ARBA00023125"/>
    </source>
</evidence>
<evidence type="ECO:0000259" key="9">
    <source>
        <dbReference type="Pfam" id="PF04552"/>
    </source>
</evidence>
<dbReference type="PANTHER" id="PTHR32248">
    <property type="entry name" value="RNA POLYMERASE SIGMA-54 FACTOR"/>
    <property type="match status" value="1"/>
</dbReference>
<evidence type="ECO:0000313" key="12">
    <source>
        <dbReference type="Proteomes" id="UP001221597"/>
    </source>
</evidence>
<feature type="domain" description="RNA polymerase sigma factor 54 DNA-binding" evidence="9">
    <location>
        <begin position="277"/>
        <end position="435"/>
    </location>
</feature>
<keyword evidence="5" id="KW-0805">Transcription regulation</keyword>
<dbReference type="Pfam" id="PF04963">
    <property type="entry name" value="Sigma54_CBD"/>
    <property type="match status" value="1"/>
</dbReference>
<keyword evidence="2" id="KW-0240">DNA-directed RNA polymerase</keyword>
<keyword evidence="12" id="KW-1185">Reference proteome</keyword>
<keyword evidence="4" id="KW-0548">Nucleotidyltransferase</keyword>
<dbReference type="PRINTS" id="PR00045">
    <property type="entry name" value="SIGMA54FCT"/>
</dbReference>
<dbReference type="Pfam" id="PF00309">
    <property type="entry name" value="Sigma54_AID"/>
    <property type="match status" value="1"/>
</dbReference>
<gene>
    <name evidence="11" type="primary">rpoN</name>
    <name evidence="11" type="ORF">P9989_16670</name>
</gene>
<dbReference type="Pfam" id="PF04552">
    <property type="entry name" value="Sigma54_DBD"/>
    <property type="match status" value="1"/>
</dbReference>
<dbReference type="Gene3D" id="1.10.10.1330">
    <property type="entry name" value="RNA polymerase sigma-54 factor, core-binding domain"/>
    <property type="match status" value="1"/>
</dbReference>
<evidence type="ECO:0000256" key="5">
    <source>
        <dbReference type="ARBA" id="ARBA00023015"/>
    </source>
</evidence>
<dbReference type="PIRSF" id="PIRSF000774">
    <property type="entry name" value="RpoN"/>
    <property type="match status" value="1"/>
</dbReference>
<dbReference type="Proteomes" id="UP001221597">
    <property type="component" value="Chromosome"/>
</dbReference>
<keyword evidence="6" id="KW-0731">Sigma factor</keyword>
<evidence type="ECO:0000313" key="11">
    <source>
        <dbReference type="EMBL" id="WFT73988.1"/>
    </source>
</evidence>
<keyword evidence="7" id="KW-0238">DNA-binding</keyword>
<dbReference type="InterPro" id="IPR038709">
    <property type="entry name" value="RpoN_core-bd_sf"/>
</dbReference>
<protein>
    <submittedName>
        <fullName evidence="11">RNA polymerase factor sigma-54</fullName>
    </submittedName>
</protein>
<organism evidence="11 12">
    <name type="scientific">Halobacillus naozhouensis</name>
    <dbReference type="NCBI Taxonomy" id="554880"/>
    <lineage>
        <taxon>Bacteria</taxon>
        <taxon>Bacillati</taxon>
        <taxon>Bacillota</taxon>
        <taxon>Bacilli</taxon>
        <taxon>Bacillales</taxon>
        <taxon>Bacillaceae</taxon>
        <taxon>Halobacillus</taxon>
    </lineage>
</organism>
<dbReference type="NCBIfam" id="TIGR02395">
    <property type="entry name" value="rpoN_sigma"/>
    <property type="match status" value="1"/>
</dbReference>